<name>A0A173RBT3_PARDI</name>
<proteinExistence type="predicted"/>
<dbReference type="InterPro" id="IPR032594">
    <property type="entry name" value="DUF4906"/>
</dbReference>
<dbReference type="Proteomes" id="UP000095591">
    <property type="component" value="Unassembled WGS sequence"/>
</dbReference>
<dbReference type="PROSITE" id="PS51257">
    <property type="entry name" value="PROKAR_LIPOPROTEIN"/>
    <property type="match status" value="1"/>
</dbReference>
<dbReference type="AlphaFoldDB" id="A0A173RBT3"/>
<evidence type="ECO:0000313" key="4">
    <source>
        <dbReference type="Proteomes" id="UP000095591"/>
    </source>
</evidence>
<evidence type="ECO:0000259" key="2">
    <source>
        <dbReference type="Pfam" id="PF16249"/>
    </source>
</evidence>
<protein>
    <recommendedName>
        <fullName evidence="2">DUF4906 domain-containing protein</fullName>
    </recommendedName>
</protein>
<evidence type="ECO:0000256" key="1">
    <source>
        <dbReference type="SAM" id="MobiDB-lite"/>
    </source>
</evidence>
<feature type="compositionally biased region" description="Polar residues" evidence="1">
    <location>
        <begin position="668"/>
        <end position="691"/>
    </location>
</feature>
<dbReference type="Pfam" id="PF16249">
    <property type="entry name" value="DUF4906"/>
    <property type="match status" value="1"/>
</dbReference>
<feature type="region of interest" description="Disordered" evidence="1">
    <location>
        <begin position="667"/>
        <end position="698"/>
    </location>
</feature>
<accession>A0A173RBT3</accession>
<sequence>MEEIGVKLQKAVLIMMSIVSMLGMSSCENRLDSPCPSTGEGKAVEVSLCVGIADEVDAASLAGGTSGTKAGEGVGSGSGLNVRLQSSAKTKAAVEDPLATAKPDKLYGLEIWQYDAGGNFKTGKGVSYTSAVEIGSSFTVTLEALDNCQLVIIARGYNGSAYTVGSLSGKSLSAVQSTTATSSMIEGIKNEGDIKAMPYILHLPKVNVTSAGEIQSPDGTDVRILLRRLATRLTLSWKNESEKTGYTLEQVLLQSIPVDYRLLKPVNDDTYPSLLDQYTTIQVASVSDEGSYTCWVPSVVRGESAYASSAYYRTKANAPKGSAYATFISRHKSDGGNETDSQKKLNYRVYLGGSTSKEFDLYDNTNYIYNVEMSHNTLPVDDRRITIIDPIPASQNNNNIVPTANCFMVKPGGAFCFNPYNYTIKGVAGGNTILRDWCGLSGTTFSTPIKSVKVLWQTLEDGDLGDPALGVVNKYAPQVPAEDDHTNIVELKNGDSLTDARIYCRVAPNTTGGSGLIAAYDGENGTGNILWSWHVWVTDYSPSATTDATILSPDNQRILKLQNGATSYKPIMDRCLGAYDGYVSVPSDILDMSRANGFHYQRARKDPFPGSYTAEKIANQYKFTINAALPPKHCLNRYKADGITWVMPTGLNFSSVHHAYQHPEAFGQPQNQEWSSNPSSDANGRPTWSDSKTVHDPCPAGWRVPTQNELQVLISRNSSDWNTILSNSEKNGGVLLKYDNTANGTYLRFSGYPADLTTLNNVGYTTFLAITASNVRASNVFIASRSGGIVEGGGGLKFAGKDNRDAQNIRCIQE</sequence>
<organism evidence="3 4">
    <name type="scientific">Parabacteroides distasonis</name>
    <dbReference type="NCBI Taxonomy" id="823"/>
    <lineage>
        <taxon>Bacteria</taxon>
        <taxon>Pseudomonadati</taxon>
        <taxon>Bacteroidota</taxon>
        <taxon>Bacteroidia</taxon>
        <taxon>Bacteroidales</taxon>
        <taxon>Tannerellaceae</taxon>
        <taxon>Parabacteroides</taxon>
    </lineage>
</organism>
<evidence type="ECO:0000313" key="3">
    <source>
        <dbReference type="EMBL" id="CUM75255.1"/>
    </source>
</evidence>
<feature type="domain" description="DUF4906" evidence="2">
    <location>
        <begin position="292"/>
        <end position="371"/>
    </location>
</feature>
<reference evidence="3 4" key="1">
    <citation type="submission" date="2015-09" db="EMBL/GenBank/DDBJ databases">
        <authorList>
            <consortium name="Pathogen Informatics"/>
        </authorList>
    </citation>
    <scope>NUCLEOTIDE SEQUENCE [LARGE SCALE GENOMIC DNA]</scope>
    <source>
        <strain evidence="3 4">2789STDY5608872</strain>
    </source>
</reference>
<dbReference type="EMBL" id="CYXP01000001">
    <property type="protein sequence ID" value="CUM75255.1"/>
    <property type="molecule type" value="Genomic_DNA"/>
</dbReference>
<gene>
    <name evidence="3" type="ORF">ERS852429_00390</name>
</gene>